<evidence type="ECO:0000256" key="3">
    <source>
        <dbReference type="ARBA" id="ARBA00010865"/>
    </source>
</evidence>
<evidence type="ECO:0000256" key="7">
    <source>
        <dbReference type="ARBA" id="ARBA00022490"/>
    </source>
</evidence>
<evidence type="ECO:0000256" key="6">
    <source>
        <dbReference type="ARBA" id="ARBA00022475"/>
    </source>
</evidence>
<keyword evidence="6" id="KW-1003">Cell membrane</keyword>
<keyword evidence="18" id="KW-1185">Reference proteome</keyword>
<dbReference type="PANTHER" id="PTHR45772">
    <property type="entry name" value="CONSERVED COMPONENT OF ABC TRANSPORTER FOR NATURAL AMINO ACIDS-RELATED"/>
    <property type="match status" value="1"/>
</dbReference>
<protein>
    <recommendedName>
        <fullName evidence="4">Lipopolysaccharide export system ATP-binding protein LptB</fullName>
    </recommendedName>
</protein>
<evidence type="ECO:0000256" key="14">
    <source>
        <dbReference type="ARBA" id="ARBA00026081"/>
    </source>
</evidence>
<dbReference type="GO" id="GO:0043190">
    <property type="term" value="C:ATP-binding cassette (ABC) transporter complex"/>
    <property type="evidence" value="ECO:0007669"/>
    <property type="project" value="InterPro"/>
</dbReference>
<dbReference type="PANTHER" id="PTHR45772:SF10">
    <property type="entry name" value="LIPOPOLYSACCHARIDE EXPORT SYSTEM ATP-BINDING PROTEIN LPTB"/>
    <property type="match status" value="1"/>
</dbReference>
<evidence type="ECO:0000313" key="18">
    <source>
        <dbReference type="Proteomes" id="UP000188357"/>
    </source>
</evidence>
<evidence type="ECO:0000256" key="15">
    <source>
        <dbReference type="SAM" id="MobiDB-lite"/>
    </source>
</evidence>
<dbReference type="Proteomes" id="UP000188357">
    <property type="component" value="Unassembled WGS sequence"/>
</dbReference>
<comment type="subunit">
    <text evidence="14">Component of the lipopolysaccharide transport and assembly complex. The LptBFG transporter is composed of two ATP-binding proteins (LptB) and two transmembrane proteins (LptF and LptG).</text>
</comment>
<evidence type="ECO:0000256" key="13">
    <source>
        <dbReference type="ARBA" id="ARBA00024818"/>
    </source>
</evidence>
<comment type="similarity">
    <text evidence="3">Belongs to the ABC transporter superfamily. Outer membrane lipopolysaccharide export (TC 1.B.42) family.</text>
</comment>
<dbReference type="GO" id="GO:0005524">
    <property type="term" value="F:ATP binding"/>
    <property type="evidence" value="ECO:0007669"/>
    <property type="project" value="UniProtKB-KW"/>
</dbReference>
<dbReference type="FunFam" id="3.40.50.300:FF:000151">
    <property type="entry name" value="Lipopolysaccharide ABC transporter ATP-binding protein"/>
    <property type="match status" value="1"/>
</dbReference>
<sequence length="282" mass="30765">MSNSQPPIHSDSEQDSKQNTAITSGAQPESDATQSLIPEASNTALTMRNLGKRYGKRWVVKDVSFSVEPGQVVGLLGPNGAGKTTSFYMVVGLVNMDKGVVRLGNQDLSKYAMHERARAGIGYLPQEASIFRKLTVEDNIMAILETRKDLDRAAQKQELEKLISDFSLAHVRHSLGMSVSGGERRRCEIARALAANPKFILLDEPFAGVDPISVSDIKEVIIALKHRGIGVLITDHNVRETLAICEHAYIVSEGAIIAHGSSEEVLNNSLVKEVYLGKDFQV</sequence>
<keyword evidence="9" id="KW-0547">Nucleotide-binding</keyword>
<organism evidence="17 18">
    <name type="scientific">Psychrobacter piechaudii</name>
    <dbReference type="NCBI Taxonomy" id="1945521"/>
    <lineage>
        <taxon>Bacteria</taxon>
        <taxon>Pseudomonadati</taxon>
        <taxon>Pseudomonadota</taxon>
        <taxon>Gammaproteobacteria</taxon>
        <taxon>Moraxellales</taxon>
        <taxon>Moraxellaceae</taxon>
        <taxon>Psychrobacter</taxon>
    </lineage>
</organism>
<comment type="subcellular location">
    <subcellularLocation>
        <location evidence="2">Cell inner membrane</location>
        <topology evidence="2">Peripheral membrane protein</topology>
        <orientation evidence="2">Cytoplasmic side</orientation>
    </subcellularLocation>
    <subcellularLocation>
        <location evidence="1">Cytoplasm</location>
    </subcellularLocation>
</comment>
<dbReference type="EMBL" id="FUGE01000114">
    <property type="protein sequence ID" value="SJM70593.1"/>
    <property type="molecule type" value="Genomic_DNA"/>
</dbReference>
<evidence type="ECO:0000256" key="12">
    <source>
        <dbReference type="ARBA" id="ARBA00023136"/>
    </source>
</evidence>
<dbReference type="InterPro" id="IPR003439">
    <property type="entry name" value="ABC_transporter-like_ATP-bd"/>
</dbReference>
<evidence type="ECO:0000313" key="17">
    <source>
        <dbReference type="EMBL" id="SJM70593.1"/>
    </source>
</evidence>
<keyword evidence="11" id="KW-1278">Translocase</keyword>
<dbReference type="Pfam" id="PF12399">
    <property type="entry name" value="BCA_ABC_TP_C"/>
    <property type="match status" value="1"/>
</dbReference>
<evidence type="ECO:0000256" key="11">
    <source>
        <dbReference type="ARBA" id="ARBA00022967"/>
    </source>
</evidence>
<evidence type="ECO:0000256" key="2">
    <source>
        <dbReference type="ARBA" id="ARBA00004515"/>
    </source>
</evidence>
<dbReference type="SUPFAM" id="SSF52540">
    <property type="entry name" value="P-loop containing nucleoside triphosphate hydrolases"/>
    <property type="match status" value="1"/>
</dbReference>
<dbReference type="GO" id="GO:0055085">
    <property type="term" value="P:transmembrane transport"/>
    <property type="evidence" value="ECO:0007669"/>
    <property type="project" value="InterPro"/>
</dbReference>
<keyword evidence="17" id="KW-0378">Hydrolase</keyword>
<feature type="domain" description="ABC transporter" evidence="16">
    <location>
        <begin position="45"/>
        <end position="278"/>
    </location>
</feature>
<evidence type="ECO:0000256" key="1">
    <source>
        <dbReference type="ARBA" id="ARBA00004496"/>
    </source>
</evidence>
<dbReference type="Gene3D" id="3.40.50.300">
    <property type="entry name" value="P-loop containing nucleotide triphosphate hydrolases"/>
    <property type="match status" value="1"/>
</dbReference>
<keyword evidence="5" id="KW-0813">Transport</keyword>
<dbReference type="STRING" id="1945521.A1232T_01017"/>
<dbReference type="CDD" id="cd03218">
    <property type="entry name" value="ABC_YhbG"/>
    <property type="match status" value="1"/>
</dbReference>
<evidence type="ECO:0000256" key="8">
    <source>
        <dbReference type="ARBA" id="ARBA00022519"/>
    </source>
</evidence>
<dbReference type="AlphaFoldDB" id="A0A1R4GRA2"/>
<dbReference type="Pfam" id="PF00005">
    <property type="entry name" value="ABC_tran"/>
    <property type="match status" value="1"/>
</dbReference>
<evidence type="ECO:0000256" key="5">
    <source>
        <dbReference type="ARBA" id="ARBA00022448"/>
    </source>
</evidence>
<dbReference type="InterPro" id="IPR030921">
    <property type="entry name" value="LPS_export_LptB"/>
</dbReference>
<evidence type="ECO:0000256" key="4">
    <source>
        <dbReference type="ARBA" id="ARBA00017803"/>
    </source>
</evidence>
<dbReference type="GO" id="GO:0005737">
    <property type="term" value="C:cytoplasm"/>
    <property type="evidence" value="ECO:0007669"/>
    <property type="project" value="UniProtKB-SubCell"/>
</dbReference>
<feature type="compositionally biased region" description="Polar residues" evidence="15">
    <location>
        <begin position="17"/>
        <end position="40"/>
    </location>
</feature>
<evidence type="ECO:0000256" key="9">
    <source>
        <dbReference type="ARBA" id="ARBA00022741"/>
    </source>
</evidence>
<proteinExistence type="inferred from homology"/>
<comment type="function">
    <text evidence="13">Part of the ABC transporter complex LptBFG involved in the translocation of lipopolysaccharide (LPS) from the inner membrane to the outer membrane. Probably responsible for energy coupling to the transport system.</text>
</comment>
<gene>
    <name evidence="17" type="primary">lptB</name>
    <name evidence="17" type="ORF">A1232T_01017</name>
</gene>
<keyword evidence="10 17" id="KW-0067">ATP-binding</keyword>
<dbReference type="InterPro" id="IPR051120">
    <property type="entry name" value="ABC_AA/LPS_Transport"/>
</dbReference>
<dbReference type="NCBIfam" id="TIGR04406">
    <property type="entry name" value="LPS_export_lptB"/>
    <property type="match status" value="1"/>
</dbReference>
<keyword evidence="8" id="KW-0997">Cell inner membrane</keyword>
<dbReference type="InterPro" id="IPR003593">
    <property type="entry name" value="AAA+_ATPase"/>
</dbReference>
<accession>A0A1R4GRA2</accession>
<evidence type="ECO:0000259" key="16">
    <source>
        <dbReference type="PROSITE" id="PS50893"/>
    </source>
</evidence>
<dbReference type="InterPro" id="IPR027417">
    <property type="entry name" value="P-loop_NTPase"/>
</dbReference>
<name>A0A1R4GRA2_9GAMM</name>
<keyword evidence="12" id="KW-0472">Membrane</keyword>
<evidence type="ECO:0000256" key="10">
    <source>
        <dbReference type="ARBA" id="ARBA00022840"/>
    </source>
</evidence>
<reference evidence="17 18" key="1">
    <citation type="submission" date="2017-02" db="EMBL/GenBank/DDBJ databases">
        <authorList>
            <person name="Peterson S.W."/>
        </authorList>
    </citation>
    <scope>NUCLEOTIDE SEQUENCE [LARGE SCALE GENOMIC DNA]</scope>
    <source>
        <strain evidence="17">Psychrobacter_piechaudii</strain>
    </source>
</reference>
<dbReference type="PROSITE" id="PS50893">
    <property type="entry name" value="ABC_TRANSPORTER_2"/>
    <property type="match status" value="1"/>
</dbReference>
<dbReference type="GO" id="GO:0016887">
    <property type="term" value="F:ATP hydrolysis activity"/>
    <property type="evidence" value="ECO:0007669"/>
    <property type="project" value="InterPro"/>
</dbReference>
<dbReference type="InterPro" id="IPR032823">
    <property type="entry name" value="BCA_ABC_TP_C"/>
</dbReference>
<feature type="region of interest" description="Disordered" evidence="15">
    <location>
        <begin position="1"/>
        <end position="40"/>
    </location>
</feature>
<dbReference type="SMART" id="SM00382">
    <property type="entry name" value="AAA"/>
    <property type="match status" value="1"/>
</dbReference>
<keyword evidence="7" id="KW-0963">Cytoplasm</keyword>